<dbReference type="EMBL" id="AHYT01000004">
    <property type="protein sequence ID" value="EOT29256.1"/>
    <property type="molecule type" value="Genomic_DNA"/>
</dbReference>
<dbReference type="HOGENOM" id="CLU_3373652_0_0_9"/>
<protein>
    <submittedName>
        <fullName evidence="1">Uncharacterized protein</fullName>
    </submittedName>
</protein>
<keyword evidence="2" id="KW-1185">Reference proteome</keyword>
<name>S0NIJ0_9ENTE</name>
<evidence type="ECO:0000313" key="1">
    <source>
        <dbReference type="EMBL" id="EOT29256.1"/>
    </source>
</evidence>
<reference evidence="1 2" key="1">
    <citation type="submission" date="2013-03" db="EMBL/GenBank/DDBJ databases">
        <title>The Genome Sequence of Enterococcus saccharolyticus ATCC_43076 (Illumina only assembly).</title>
        <authorList>
            <consortium name="The Broad Institute Genomics Platform"/>
            <consortium name="The Broad Institute Genome Sequencing Center for Infectious Disease"/>
            <person name="Earl A."/>
            <person name="Russ C."/>
            <person name="Gilmore M."/>
            <person name="Surin D."/>
            <person name="Walker B."/>
            <person name="Young S."/>
            <person name="Zeng Q."/>
            <person name="Gargeya S."/>
            <person name="Fitzgerald M."/>
            <person name="Haas B."/>
            <person name="Abouelleil A."/>
            <person name="Allen A.W."/>
            <person name="Alvarado L."/>
            <person name="Arachchi H.M."/>
            <person name="Berlin A.M."/>
            <person name="Chapman S.B."/>
            <person name="Gainer-Dewar J."/>
            <person name="Goldberg J."/>
            <person name="Griggs A."/>
            <person name="Gujja S."/>
            <person name="Hansen M."/>
            <person name="Howarth C."/>
            <person name="Imamovic A."/>
            <person name="Ireland A."/>
            <person name="Larimer J."/>
            <person name="McCowan C."/>
            <person name="Murphy C."/>
            <person name="Pearson M."/>
            <person name="Poon T.W."/>
            <person name="Priest M."/>
            <person name="Roberts A."/>
            <person name="Saif S."/>
            <person name="Shea T."/>
            <person name="Sisk P."/>
            <person name="Sykes S."/>
            <person name="Wortman J."/>
            <person name="Nusbaum C."/>
            <person name="Birren B."/>
        </authorList>
    </citation>
    <scope>NUCLEOTIDE SEQUENCE [LARGE SCALE GENOMIC DNA]</scope>
    <source>
        <strain evidence="1 2">ATCC 43076</strain>
    </source>
</reference>
<comment type="caution">
    <text evidence="1">The sequence shown here is derived from an EMBL/GenBank/DDBJ whole genome shotgun (WGS) entry which is preliminary data.</text>
</comment>
<dbReference type="Proteomes" id="UP000014136">
    <property type="component" value="Unassembled WGS sequence"/>
</dbReference>
<dbReference type="AlphaFoldDB" id="S0NIJ0"/>
<sequence length="34" mass="4024">MDLTVEKFEIFLGAKKIINSVDLQVRKLRLYNDI</sequence>
<evidence type="ECO:0000313" key="2">
    <source>
        <dbReference type="Proteomes" id="UP000014136"/>
    </source>
</evidence>
<proteinExistence type="predicted"/>
<gene>
    <name evidence="1" type="ORF">OMQ_01208</name>
</gene>
<organism evidence="1 2">
    <name type="scientific">Enterococcus saccharolyticus subsp. saccharolyticus ATCC 43076</name>
    <dbReference type="NCBI Taxonomy" id="1139996"/>
    <lineage>
        <taxon>Bacteria</taxon>
        <taxon>Bacillati</taxon>
        <taxon>Bacillota</taxon>
        <taxon>Bacilli</taxon>
        <taxon>Lactobacillales</taxon>
        <taxon>Enterococcaceae</taxon>
        <taxon>Enterococcus</taxon>
    </lineage>
</organism>
<accession>S0NIJ0</accession>